<feature type="region of interest" description="Disordered" evidence="7">
    <location>
        <begin position="48"/>
        <end position="67"/>
    </location>
</feature>
<dbReference type="InterPro" id="IPR000719">
    <property type="entry name" value="Prot_kinase_dom"/>
</dbReference>
<dbReference type="EMBL" id="JAFCIX010000498">
    <property type="protein sequence ID" value="KAH6588612.1"/>
    <property type="molecule type" value="Genomic_DNA"/>
</dbReference>
<dbReference type="SMART" id="SM00220">
    <property type="entry name" value="S_TKc"/>
    <property type="match status" value="1"/>
</dbReference>
<name>A0ABQ8F133_9FUNG</name>
<evidence type="ECO:0000256" key="1">
    <source>
        <dbReference type="ARBA" id="ARBA00010791"/>
    </source>
</evidence>
<gene>
    <name evidence="10" type="ORF">BASA50_010632</name>
</gene>
<evidence type="ECO:0000256" key="2">
    <source>
        <dbReference type="ARBA" id="ARBA00022527"/>
    </source>
</evidence>
<protein>
    <recommendedName>
        <fullName evidence="9">Protein kinase domain-containing protein</fullName>
    </recommendedName>
</protein>
<keyword evidence="3" id="KW-0808">Transferase</keyword>
<sequence>MISLHGLLIFLLTAETIYAQGVTNDAGAAGQDSGLQLRPRSIQFFKASLGGKTPDKNSASAPADPKPDNGCMSSLWTKFKSKLCPQPQSLPTLQDLSQSYKMPIPVSVGEPEITPYLKVRITKEYDDFVTGEEKYFKKTYRNQKKLSQRHQGVVYLATEKPGNSKVEYRVFQRSKTDEYALESTESSICHIRTILASSRDKLLAKCKASRPLNLLLPRELLVQAYLSRLGAENPYVQPVFNYFVLETQYILVTEPFGAKWVNLFSYLKSKVRLDVTEARVILFEVINAVLSLGKKGIIHGDINAKDIMYDTQYSKIKLVGFGKSSIFPGWEEKDSFSSKSLASSSTVAKSKDLGVVRMFGELLYTILTGRDMRLDHDNRGKQIRRTILPDSDKFKFELKTSAIHLIDLMSTFDPSKALSIEEVLKNRFFSIQQQ</sequence>
<keyword evidence="4" id="KW-0547">Nucleotide-binding</keyword>
<dbReference type="InterPro" id="IPR011009">
    <property type="entry name" value="Kinase-like_dom_sf"/>
</dbReference>
<dbReference type="Pfam" id="PF00069">
    <property type="entry name" value="Pkinase"/>
    <property type="match status" value="1"/>
</dbReference>
<feature type="domain" description="Protein kinase" evidence="9">
    <location>
        <begin position="140"/>
        <end position="429"/>
    </location>
</feature>
<feature type="chain" id="PRO_5047480817" description="Protein kinase domain-containing protein" evidence="8">
    <location>
        <begin position="20"/>
        <end position="434"/>
    </location>
</feature>
<dbReference type="PANTHER" id="PTHR24346">
    <property type="entry name" value="MAP/MICROTUBULE AFFINITY-REGULATING KINASE"/>
    <property type="match status" value="1"/>
</dbReference>
<evidence type="ECO:0000256" key="5">
    <source>
        <dbReference type="ARBA" id="ARBA00022777"/>
    </source>
</evidence>
<dbReference type="Proteomes" id="UP001648503">
    <property type="component" value="Unassembled WGS sequence"/>
</dbReference>
<feature type="signal peptide" evidence="8">
    <location>
        <begin position="1"/>
        <end position="19"/>
    </location>
</feature>
<comment type="caution">
    <text evidence="10">The sequence shown here is derived from an EMBL/GenBank/DDBJ whole genome shotgun (WGS) entry which is preliminary data.</text>
</comment>
<evidence type="ECO:0000256" key="6">
    <source>
        <dbReference type="ARBA" id="ARBA00022840"/>
    </source>
</evidence>
<proteinExistence type="inferred from homology"/>
<accession>A0ABQ8F133</accession>
<evidence type="ECO:0000256" key="7">
    <source>
        <dbReference type="SAM" id="MobiDB-lite"/>
    </source>
</evidence>
<evidence type="ECO:0000256" key="3">
    <source>
        <dbReference type="ARBA" id="ARBA00022679"/>
    </source>
</evidence>
<dbReference type="Gene3D" id="1.10.510.10">
    <property type="entry name" value="Transferase(Phosphotransferase) domain 1"/>
    <property type="match status" value="1"/>
</dbReference>
<keyword evidence="8" id="KW-0732">Signal</keyword>
<evidence type="ECO:0000313" key="11">
    <source>
        <dbReference type="Proteomes" id="UP001648503"/>
    </source>
</evidence>
<organism evidence="10 11">
    <name type="scientific">Batrachochytrium salamandrivorans</name>
    <dbReference type="NCBI Taxonomy" id="1357716"/>
    <lineage>
        <taxon>Eukaryota</taxon>
        <taxon>Fungi</taxon>
        <taxon>Fungi incertae sedis</taxon>
        <taxon>Chytridiomycota</taxon>
        <taxon>Chytridiomycota incertae sedis</taxon>
        <taxon>Chytridiomycetes</taxon>
        <taxon>Rhizophydiales</taxon>
        <taxon>Rhizophydiales incertae sedis</taxon>
        <taxon>Batrachochytrium</taxon>
    </lineage>
</organism>
<dbReference type="PROSITE" id="PS50011">
    <property type="entry name" value="PROTEIN_KINASE_DOM"/>
    <property type="match status" value="1"/>
</dbReference>
<keyword evidence="5" id="KW-0418">Kinase</keyword>
<keyword evidence="11" id="KW-1185">Reference proteome</keyword>
<evidence type="ECO:0000256" key="4">
    <source>
        <dbReference type="ARBA" id="ARBA00022741"/>
    </source>
</evidence>
<comment type="similarity">
    <text evidence="1">Belongs to the protein kinase superfamily. CAMK Ser/Thr protein kinase family. NIM1 subfamily.</text>
</comment>
<reference evidence="10 11" key="1">
    <citation type="submission" date="2021-02" db="EMBL/GenBank/DDBJ databases">
        <title>Variation within the Batrachochytrium salamandrivorans European outbreak.</title>
        <authorList>
            <person name="Kelly M."/>
            <person name="Pasmans F."/>
            <person name="Shea T.P."/>
            <person name="Munoz J.F."/>
            <person name="Carranza S."/>
            <person name="Cuomo C.A."/>
            <person name="Martel A."/>
        </authorList>
    </citation>
    <scope>NUCLEOTIDE SEQUENCE [LARGE SCALE GENOMIC DNA]</scope>
    <source>
        <strain evidence="10 11">AMFP18/2</strain>
    </source>
</reference>
<evidence type="ECO:0000256" key="8">
    <source>
        <dbReference type="SAM" id="SignalP"/>
    </source>
</evidence>
<keyword evidence="2" id="KW-0723">Serine/threonine-protein kinase</keyword>
<dbReference type="PANTHER" id="PTHR24346:SF82">
    <property type="entry name" value="KP78A-RELATED"/>
    <property type="match status" value="1"/>
</dbReference>
<dbReference type="SUPFAM" id="SSF56112">
    <property type="entry name" value="Protein kinase-like (PK-like)"/>
    <property type="match status" value="1"/>
</dbReference>
<evidence type="ECO:0000313" key="10">
    <source>
        <dbReference type="EMBL" id="KAH6588612.1"/>
    </source>
</evidence>
<keyword evidence="6" id="KW-0067">ATP-binding</keyword>
<evidence type="ECO:0000259" key="9">
    <source>
        <dbReference type="PROSITE" id="PS50011"/>
    </source>
</evidence>